<keyword evidence="2" id="KW-1185">Reference proteome</keyword>
<protein>
    <submittedName>
        <fullName evidence="1">Uncharacterized protein</fullName>
    </submittedName>
</protein>
<evidence type="ECO:0000313" key="2">
    <source>
        <dbReference type="Proteomes" id="UP000060277"/>
    </source>
</evidence>
<accession>A0ABM5WHY4</accession>
<dbReference type="RefSeq" id="WP_058376829.1">
    <property type="nucleotide sequence ID" value="NZ_CP013480.3"/>
</dbReference>
<reference evidence="2" key="1">
    <citation type="submission" date="2015-12" db="EMBL/GenBank/DDBJ databases">
        <title>Complete genome sequence of Pandoraea norimbergensis DSM 11628.</title>
        <authorList>
            <person name="Ee R."/>
            <person name="Lim Y.-L."/>
            <person name="Yong D."/>
            <person name="Yin W.-F."/>
            <person name="Chan K.-G."/>
        </authorList>
    </citation>
    <scope>NUCLEOTIDE SEQUENCE [LARGE SCALE GENOMIC DNA]</scope>
    <source>
        <strain evidence="2">DSM 11628</strain>
    </source>
</reference>
<dbReference type="Proteomes" id="UP000060277">
    <property type="component" value="Chromosome"/>
</dbReference>
<evidence type="ECO:0000313" key="1">
    <source>
        <dbReference type="EMBL" id="ALS59910.1"/>
    </source>
</evidence>
<sequence>MPALRPFIPPGLPSYIPILPPVAGIAGEVTLEGDFRTVTNYTGRLPPSATDAKLPERNIRRAVDGPCNTRYPVQGGFTRQSTRQAEAISADRHVYFFHENADNVLFGELLEMLRPVDACPNRRYCHNVELRDELAHRIVCLRISGYISVGEMALRHEIPSLLLDSTEYFPGSVGANFYDIGFDVLVSRGQRRRAVHEMPMEDVRNEGSQEVKRILASEQDPRDMYSGFSGFFRSLQFHAHANGMQDAADMLDRITRDDSFGRPLAGAALASAFLIADGYALSNHLHQCALKSVRPSAPPPSRACAIL</sequence>
<dbReference type="EMBL" id="CP013480">
    <property type="protein sequence ID" value="ALS59910.1"/>
    <property type="molecule type" value="Genomic_DNA"/>
</dbReference>
<gene>
    <name evidence="1" type="ORF">AT302_09225</name>
</gene>
<proteinExistence type="predicted"/>
<name>A0ABM5WHY4_9BURK</name>
<organism evidence="1 2">
    <name type="scientific">Pandoraea norimbergensis</name>
    <dbReference type="NCBI Taxonomy" id="93219"/>
    <lineage>
        <taxon>Bacteria</taxon>
        <taxon>Pseudomonadati</taxon>
        <taxon>Pseudomonadota</taxon>
        <taxon>Betaproteobacteria</taxon>
        <taxon>Burkholderiales</taxon>
        <taxon>Burkholderiaceae</taxon>
        <taxon>Pandoraea</taxon>
    </lineage>
</organism>